<evidence type="ECO:0000256" key="1">
    <source>
        <dbReference type="ARBA" id="ARBA00022729"/>
    </source>
</evidence>
<name>A0A3G2L1U7_9FLAO</name>
<reference evidence="4 5" key="1">
    <citation type="submission" date="2018-08" db="EMBL/GenBank/DDBJ databases">
        <title>The reduced genetic potential of extracellular carbohydrate catabolism in Euzebyella marina RN62, a Flavobacteriia bacterium isolated from the hadal water.</title>
        <authorList>
            <person name="Xue C."/>
        </authorList>
    </citation>
    <scope>NUCLEOTIDE SEQUENCE [LARGE SCALE GENOMIC DNA]</scope>
    <source>
        <strain evidence="4 5">RN62</strain>
    </source>
</reference>
<protein>
    <submittedName>
        <fullName evidence="4">T9SS C-terminal target domain-containing protein</fullName>
    </submittedName>
</protein>
<gene>
    <name evidence="4" type="ORF">D1013_01970</name>
</gene>
<dbReference type="EMBL" id="CP032050">
    <property type="protein sequence ID" value="AYN66237.1"/>
    <property type="molecule type" value="Genomic_DNA"/>
</dbReference>
<dbReference type="KEGG" id="emar:D1013_01970"/>
<evidence type="ECO:0000313" key="5">
    <source>
        <dbReference type="Proteomes" id="UP000276309"/>
    </source>
</evidence>
<dbReference type="Proteomes" id="UP000276309">
    <property type="component" value="Chromosome"/>
</dbReference>
<dbReference type="NCBIfam" id="TIGR04183">
    <property type="entry name" value="Por_Secre_tail"/>
    <property type="match status" value="1"/>
</dbReference>
<sequence length="164" mass="18132">MIKMKALITCMALTVSVFHFICAQSIERSVIGSAGELLSFGGQSLNYTLGESVVGYIAGPTSIDQGFWVGKGILVIPLPVENEENIQIRVYPNPVIDHITIYTGEEEILAMQVFGVNAQRVLHQSVESRQVEQKLDLSHLSKGVYILQLLVKGKSLKEYKIIKN</sequence>
<feature type="signal peptide" evidence="2">
    <location>
        <begin position="1"/>
        <end position="21"/>
    </location>
</feature>
<evidence type="ECO:0000259" key="3">
    <source>
        <dbReference type="Pfam" id="PF18962"/>
    </source>
</evidence>
<evidence type="ECO:0000313" key="4">
    <source>
        <dbReference type="EMBL" id="AYN66237.1"/>
    </source>
</evidence>
<evidence type="ECO:0000256" key="2">
    <source>
        <dbReference type="SAM" id="SignalP"/>
    </source>
</evidence>
<keyword evidence="1 2" id="KW-0732">Signal</keyword>
<dbReference type="InterPro" id="IPR026444">
    <property type="entry name" value="Secre_tail"/>
</dbReference>
<organism evidence="4 5">
    <name type="scientific">Euzebyella marina</name>
    <dbReference type="NCBI Taxonomy" id="1761453"/>
    <lineage>
        <taxon>Bacteria</taxon>
        <taxon>Pseudomonadati</taxon>
        <taxon>Bacteroidota</taxon>
        <taxon>Flavobacteriia</taxon>
        <taxon>Flavobacteriales</taxon>
        <taxon>Flavobacteriaceae</taxon>
        <taxon>Euzebyella</taxon>
    </lineage>
</organism>
<accession>A0A3G2L1U7</accession>
<dbReference type="OrthoDB" id="1446649at2"/>
<feature type="domain" description="Secretion system C-terminal sorting" evidence="3">
    <location>
        <begin position="90"/>
        <end position="157"/>
    </location>
</feature>
<feature type="chain" id="PRO_5018301581" evidence="2">
    <location>
        <begin position="22"/>
        <end position="164"/>
    </location>
</feature>
<keyword evidence="5" id="KW-1185">Reference proteome</keyword>
<proteinExistence type="predicted"/>
<dbReference type="AlphaFoldDB" id="A0A3G2L1U7"/>
<dbReference type="Pfam" id="PF18962">
    <property type="entry name" value="Por_Secre_tail"/>
    <property type="match status" value="1"/>
</dbReference>